<keyword evidence="7 9" id="KW-0067">ATP-binding</keyword>
<protein>
    <recommendedName>
        <fullName evidence="9">Threonylcarbamoyl-AMP synthase</fullName>
        <shortName evidence="9">TC-AMP synthase</shortName>
        <ecNumber evidence="9">2.7.7.87</ecNumber>
    </recommendedName>
    <alternativeName>
        <fullName evidence="9">L-threonylcarbamoyladenylate synthase</fullName>
    </alternativeName>
    <alternativeName>
        <fullName evidence="9">t(6)A37 threonylcarbamoyladenosine biosynthesis protein TsaC</fullName>
    </alternativeName>
    <alternativeName>
        <fullName evidence="9">tRNA threonylcarbamoyladenosine biosynthesis protein TsaC</fullName>
    </alternativeName>
</protein>
<comment type="catalytic activity">
    <reaction evidence="8 9">
        <text>L-threonine + hydrogencarbonate + ATP = L-threonylcarbamoyladenylate + diphosphate + H2O</text>
        <dbReference type="Rhea" id="RHEA:36407"/>
        <dbReference type="ChEBI" id="CHEBI:15377"/>
        <dbReference type="ChEBI" id="CHEBI:17544"/>
        <dbReference type="ChEBI" id="CHEBI:30616"/>
        <dbReference type="ChEBI" id="CHEBI:33019"/>
        <dbReference type="ChEBI" id="CHEBI:57926"/>
        <dbReference type="ChEBI" id="CHEBI:73682"/>
        <dbReference type="EC" id="2.7.7.87"/>
    </reaction>
</comment>
<sequence length="189" mass="20841">MQIKNNPTFASVLKALKKEQVIAYPTESVFGLGCDPDSQKAVNNLLLLKQRPQKKGLILIAASYQQLQPYINDVQVSTEQREKIFTSWPGHLTWVFPTSIQTPSWLSGEFNSLAVRVSAHPLVRQLCSCFGKPLVSSSANITGQTPCRTSREVVLQFGHQLSVLSGNVGGHLKPSEIRDALTDRLIRSG</sequence>
<comment type="function">
    <text evidence="9">Required for the formation of a threonylcarbamoyl group on adenosine at position 37 (t(6)A37) in tRNAs that read codons beginning with adenine. Catalyzes the conversion of L-threonine, HCO(3)(-)/CO(2) and ATP to give threonylcarbamoyl-AMP (TC-AMP) as the acyladenylate intermediate, with the release of diphosphate.</text>
</comment>
<dbReference type="HAMAP" id="MF_01852">
    <property type="entry name" value="TsaC"/>
    <property type="match status" value="1"/>
</dbReference>
<evidence type="ECO:0000256" key="2">
    <source>
        <dbReference type="ARBA" id="ARBA00022490"/>
    </source>
</evidence>
<keyword evidence="3 9" id="KW-0808">Transferase</keyword>
<dbReference type="GO" id="GO:0006450">
    <property type="term" value="P:regulation of translational fidelity"/>
    <property type="evidence" value="ECO:0007669"/>
    <property type="project" value="TreeGrafter"/>
</dbReference>
<reference evidence="11" key="1">
    <citation type="submission" date="2016-06" db="EMBL/GenBank/DDBJ databases">
        <authorList>
            <person name="Chen W."/>
            <person name="Hasegawa D.K."/>
        </authorList>
    </citation>
    <scope>NUCLEOTIDE SEQUENCE [LARGE SCALE GENOMIC DNA]</scope>
    <source>
        <strain evidence="11">MEAM1</strain>
    </source>
</reference>
<dbReference type="AlphaFoldDB" id="A0A249DY29"/>
<dbReference type="SUPFAM" id="SSF55821">
    <property type="entry name" value="YrdC/RibB"/>
    <property type="match status" value="1"/>
</dbReference>
<dbReference type="InterPro" id="IPR006070">
    <property type="entry name" value="Sua5-like_dom"/>
</dbReference>
<evidence type="ECO:0000256" key="4">
    <source>
        <dbReference type="ARBA" id="ARBA00022694"/>
    </source>
</evidence>
<dbReference type="Proteomes" id="UP000216438">
    <property type="component" value="Chromosome"/>
</dbReference>
<comment type="subcellular location">
    <subcellularLocation>
        <location evidence="1 9">Cytoplasm</location>
    </subcellularLocation>
</comment>
<keyword evidence="2 9" id="KW-0963">Cytoplasm</keyword>
<dbReference type="EMBL" id="CP016303">
    <property type="protein sequence ID" value="ASX25990.1"/>
    <property type="molecule type" value="Genomic_DNA"/>
</dbReference>
<dbReference type="PANTHER" id="PTHR17490:SF18">
    <property type="entry name" value="THREONYLCARBAMOYL-AMP SYNTHASE"/>
    <property type="match status" value="1"/>
</dbReference>
<proteinExistence type="inferred from homology"/>
<dbReference type="FunFam" id="3.90.870.10:FF:000004">
    <property type="entry name" value="Threonylcarbamoyl-AMP synthase"/>
    <property type="match status" value="1"/>
</dbReference>
<dbReference type="GO" id="GO:0002949">
    <property type="term" value="P:tRNA threonylcarbamoyladenosine modification"/>
    <property type="evidence" value="ECO:0007669"/>
    <property type="project" value="UniProtKB-UniRule"/>
</dbReference>
<dbReference type="GO" id="GO:0000049">
    <property type="term" value="F:tRNA binding"/>
    <property type="evidence" value="ECO:0007669"/>
    <property type="project" value="TreeGrafter"/>
</dbReference>
<keyword evidence="4 9" id="KW-0819">tRNA processing</keyword>
<dbReference type="InterPro" id="IPR023535">
    <property type="entry name" value="TC-AMP_synthase"/>
</dbReference>
<dbReference type="GO" id="GO:0003725">
    <property type="term" value="F:double-stranded RNA binding"/>
    <property type="evidence" value="ECO:0007669"/>
    <property type="project" value="InterPro"/>
</dbReference>
<evidence type="ECO:0000256" key="9">
    <source>
        <dbReference type="HAMAP-Rule" id="MF_01852"/>
    </source>
</evidence>
<evidence type="ECO:0000256" key="3">
    <source>
        <dbReference type="ARBA" id="ARBA00022679"/>
    </source>
</evidence>
<gene>
    <name evidence="9" type="primary">tsaC</name>
    <name evidence="10" type="ORF">BA171_02330</name>
</gene>
<accession>A0A249DY29</accession>
<name>A0A249DY29_9ENTR</name>
<evidence type="ECO:0000256" key="6">
    <source>
        <dbReference type="ARBA" id="ARBA00022741"/>
    </source>
</evidence>
<dbReference type="PROSITE" id="PS51163">
    <property type="entry name" value="YRDC"/>
    <property type="match status" value="1"/>
</dbReference>
<dbReference type="OrthoDB" id="9814580at2"/>
<dbReference type="Pfam" id="PF01300">
    <property type="entry name" value="Sua5_yciO_yrdC"/>
    <property type="match status" value="1"/>
</dbReference>
<reference evidence="10 11" key="2">
    <citation type="submission" date="2017-09" db="EMBL/GenBank/DDBJ databases">
        <title>The genome of whitefly Bemisia tabaci, a global crop pest, provides novel insights into virus transmission, host adaptation and insecticide resistance.</title>
        <authorList>
            <person name="Kaur N."/>
            <person name="Kliot A."/>
            <person name="Pinheiro P.V."/>
            <person name="Luan J."/>
            <person name="Zheng Y."/>
            <person name="Liu W."/>
            <person name="Sun H."/>
            <person name="Yang X."/>
            <person name="Xu Y."/>
            <person name="Luo Y."/>
            <person name="Kruse A."/>
            <person name="Fisher T.W."/>
            <person name="Nelson D.R."/>
            <person name="Elimelech M."/>
            <person name="MacCoss M."/>
            <person name="Johnson R."/>
            <person name="Cohen E."/>
            <person name="Hunter W.B."/>
            <person name="Brown J.K."/>
            <person name="Jander G."/>
            <person name="Cilia M."/>
            <person name="Douglas A.E."/>
            <person name="Ghanim M."/>
            <person name="Simmons A.M."/>
            <person name="Wintermantel W.M."/>
            <person name="Ling K.-S."/>
            <person name="Fei Z."/>
        </authorList>
    </citation>
    <scope>NUCLEOTIDE SEQUENCE [LARGE SCALE GENOMIC DNA]</scope>
    <source>
        <strain evidence="10 11">MEAM1</strain>
    </source>
</reference>
<dbReference type="EC" id="2.7.7.87" evidence="9"/>
<organism evidence="10 11">
    <name type="scientific">Candidatus Hamiltonella defensa</name>
    <name type="common">Bemisia tabaci</name>
    <dbReference type="NCBI Taxonomy" id="672795"/>
    <lineage>
        <taxon>Bacteria</taxon>
        <taxon>Pseudomonadati</taxon>
        <taxon>Pseudomonadota</taxon>
        <taxon>Gammaproteobacteria</taxon>
        <taxon>Enterobacterales</taxon>
        <taxon>Enterobacteriaceae</taxon>
        <taxon>aphid secondary symbionts</taxon>
        <taxon>Candidatus Williamhamiltonella</taxon>
    </lineage>
</organism>
<evidence type="ECO:0000256" key="7">
    <source>
        <dbReference type="ARBA" id="ARBA00022840"/>
    </source>
</evidence>
<evidence type="ECO:0000313" key="11">
    <source>
        <dbReference type="Proteomes" id="UP000216438"/>
    </source>
</evidence>
<dbReference type="InterPro" id="IPR050156">
    <property type="entry name" value="TC-AMP_synthase_SUA5"/>
</dbReference>
<keyword evidence="5 9" id="KW-0548">Nucleotidyltransferase</keyword>
<dbReference type="GO" id="GO:0005737">
    <property type="term" value="C:cytoplasm"/>
    <property type="evidence" value="ECO:0007669"/>
    <property type="project" value="UniProtKB-SubCell"/>
</dbReference>
<dbReference type="RefSeq" id="WP_016857809.1">
    <property type="nucleotide sequence ID" value="NZ_CP016303.1"/>
</dbReference>
<dbReference type="PANTHER" id="PTHR17490">
    <property type="entry name" value="SUA5"/>
    <property type="match status" value="1"/>
</dbReference>
<keyword evidence="6 9" id="KW-0547">Nucleotide-binding</keyword>
<evidence type="ECO:0000256" key="5">
    <source>
        <dbReference type="ARBA" id="ARBA00022695"/>
    </source>
</evidence>
<comment type="similarity">
    <text evidence="9">Belongs to the SUA5 family. TsaC subfamily.</text>
</comment>
<dbReference type="InterPro" id="IPR017945">
    <property type="entry name" value="DHBP_synth_RibB-like_a/b_dom"/>
</dbReference>
<evidence type="ECO:0000313" key="10">
    <source>
        <dbReference type="EMBL" id="ASX25990.1"/>
    </source>
</evidence>
<dbReference type="GO" id="GO:0061710">
    <property type="term" value="F:L-threonylcarbamoyladenylate synthase"/>
    <property type="evidence" value="ECO:0007669"/>
    <property type="project" value="UniProtKB-EC"/>
</dbReference>
<dbReference type="GO" id="GO:0005524">
    <property type="term" value="F:ATP binding"/>
    <property type="evidence" value="ECO:0007669"/>
    <property type="project" value="UniProtKB-UniRule"/>
</dbReference>
<evidence type="ECO:0000256" key="8">
    <source>
        <dbReference type="ARBA" id="ARBA00048366"/>
    </source>
</evidence>
<dbReference type="Gene3D" id="3.90.870.10">
    <property type="entry name" value="DHBP synthase"/>
    <property type="match status" value="1"/>
</dbReference>
<evidence type="ECO:0000256" key="1">
    <source>
        <dbReference type="ARBA" id="ARBA00004496"/>
    </source>
</evidence>